<evidence type="ECO:0000313" key="1">
    <source>
        <dbReference type="EMBL" id="CAK7329006.1"/>
    </source>
</evidence>
<dbReference type="Proteomes" id="UP001314170">
    <property type="component" value="Unassembled WGS sequence"/>
</dbReference>
<evidence type="ECO:0000313" key="2">
    <source>
        <dbReference type="Proteomes" id="UP001314170"/>
    </source>
</evidence>
<comment type="caution">
    <text evidence="1">The sequence shown here is derived from an EMBL/GenBank/DDBJ whole genome shotgun (WGS) entry which is preliminary data.</text>
</comment>
<name>A0AAV1R4S6_9ROSI</name>
<proteinExistence type="predicted"/>
<protein>
    <submittedName>
        <fullName evidence="1">Uncharacterized protein</fullName>
    </submittedName>
</protein>
<organism evidence="1 2">
    <name type="scientific">Dovyalis caffra</name>
    <dbReference type="NCBI Taxonomy" id="77055"/>
    <lineage>
        <taxon>Eukaryota</taxon>
        <taxon>Viridiplantae</taxon>
        <taxon>Streptophyta</taxon>
        <taxon>Embryophyta</taxon>
        <taxon>Tracheophyta</taxon>
        <taxon>Spermatophyta</taxon>
        <taxon>Magnoliopsida</taxon>
        <taxon>eudicotyledons</taxon>
        <taxon>Gunneridae</taxon>
        <taxon>Pentapetalae</taxon>
        <taxon>rosids</taxon>
        <taxon>fabids</taxon>
        <taxon>Malpighiales</taxon>
        <taxon>Salicaceae</taxon>
        <taxon>Flacourtieae</taxon>
        <taxon>Dovyalis</taxon>
    </lineage>
</organism>
<reference evidence="1 2" key="1">
    <citation type="submission" date="2024-01" db="EMBL/GenBank/DDBJ databases">
        <authorList>
            <person name="Waweru B."/>
        </authorList>
    </citation>
    <scope>NUCLEOTIDE SEQUENCE [LARGE SCALE GENOMIC DNA]</scope>
</reference>
<dbReference type="EMBL" id="CAWUPB010000905">
    <property type="protein sequence ID" value="CAK7329006.1"/>
    <property type="molecule type" value="Genomic_DNA"/>
</dbReference>
<keyword evidence="2" id="KW-1185">Reference proteome</keyword>
<gene>
    <name evidence="1" type="ORF">DCAF_LOCUS6753</name>
</gene>
<sequence length="151" mass="17459">MKISLGCEKSNPVIIMIVKQNGIVSGIDPDLVIFFDIESECKKIVGFVCYRDVMYYVTLGFLDANEVNYDKERNEVYYPKEEEVEVERVTDEFSNDEDFFDIQVVKPSRKRHVGNDELARVGYLHQGANTYDKVVKDEPSQERSIANHHKS</sequence>
<dbReference type="AlphaFoldDB" id="A0AAV1R4S6"/>
<accession>A0AAV1R4S6</accession>